<dbReference type="GO" id="GO:0000976">
    <property type="term" value="F:transcription cis-regulatory region binding"/>
    <property type="evidence" value="ECO:0007669"/>
    <property type="project" value="TreeGrafter"/>
</dbReference>
<comment type="subcellular location">
    <subcellularLocation>
        <location evidence="1">Nucleus</location>
    </subcellularLocation>
</comment>
<evidence type="ECO:0000256" key="7">
    <source>
        <dbReference type="SAM" id="MobiDB-lite"/>
    </source>
</evidence>
<dbReference type="PROSITE" id="PS50217">
    <property type="entry name" value="BZIP"/>
    <property type="match status" value="1"/>
</dbReference>
<organism evidence="9 10">
    <name type="scientific">Carex littledalei</name>
    <dbReference type="NCBI Taxonomy" id="544730"/>
    <lineage>
        <taxon>Eukaryota</taxon>
        <taxon>Viridiplantae</taxon>
        <taxon>Streptophyta</taxon>
        <taxon>Embryophyta</taxon>
        <taxon>Tracheophyta</taxon>
        <taxon>Spermatophyta</taxon>
        <taxon>Magnoliopsida</taxon>
        <taxon>Liliopsida</taxon>
        <taxon>Poales</taxon>
        <taxon>Cyperaceae</taxon>
        <taxon>Cyperoideae</taxon>
        <taxon>Cariceae</taxon>
        <taxon>Carex</taxon>
        <taxon>Carex subgen. Euthyceras</taxon>
    </lineage>
</organism>
<evidence type="ECO:0000313" key="10">
    <source>
        <dbReference type="Proteomes" id="UP000623129"/>
    </source>
</evidence>
<dbReference type="FunFam" id="1.20.5.170:FF:000020">
    <property type="entry name" value="BZIP transcription factor"/>
    <property type="match status" value="1"/>
</dbReference>
<dbReference type="GO" id="GO:0046982">
    <property type="term" value="F:protein heterodimerization activity"/>
    <property type="evidence" value="ECO:0007669"/>
    <property type="project" value="UniProtKB-ARBA"/>
</dbReference>
<dbReference type="PANTHER" id="PTHR45764:SF76">
    <property type="entry name" value="OS02G0132500 PROTEIN"/>
    <property type="match status" value="1"/>
</dbReference>
<dbReference type="CDD" id="cd14702">
    <property type="entry name" value="bZIP_plant_GBF1"/>
    <property type="match status" value="1"/>
</dbReference>
<gene>
    <name evidence="9" type="ORF">FCM35_KLT13005</name>
</gene>
<dbReference type="GO" id="GO:0003700">
    <property type="term" value="F:DNA-binding transcription factor activity"/>
    <property type="evidence" value="ECO:0007669"/>
    <property type="project" value="InterPro"/>
</dbReference>
<protein>
    <submittedName>
        <fullName evidence="9">Ocs element-binding factor 1</fullName>
    </submittedName>
</protein>
<evidence type="ECO:0000256" key="2">
    <source>
        <dbReference type="ARBA" id="ARBA00023015"/>
    </source>
</evidence>
<sequence>MAAPCGVSTSDGSHKENLIDERKRKRMESNRESARRSRIRKQIQLDKLTSEANELKKEKNKLAYALCETKKGCLIVETENSVLRSQAFELANRLEALKLILRQMDILAVDPWYLNQYSYY</sequence>
<evidence type="ECO:0000313" key="9">
    <source>
        <dbReference type="EMBL" id="KAF3323016.1"/>
    </source>
</evidence>
<dbReference type="PROSITE" id="PS00036">
    <property type="entry name" value="BZIP_BASIC"/>
    <property type="match status" value="1"/>
</dbReference>
<dbReference type="SUPFAM" id="SSF57959">
    <property type="entry name" value="Leucine zipper domain"/>
    <property type="match status" value="1"/>
</dbReference>
<dbReference type="AlphaFoldDB" id="A0A833QNX3"/>
<dbReference type="Gene3D" id="1.20.5.170">
    <property type="match status" value="1"/>
</dbReference>
<feature type="domain" description="BZIP" evidence="8">
    <location>
        <begin position="20"/>
        <end position="62"/>
    </location>
</feature>
<dbReference type="SMART" id="SM00338">
    <property type="entry name" value="BRLZ"/>
    <property type="match status" value="1"/>
</dbReference>
<evidence type="ECO:0000256" key="5">
    <source>
        <dbReference type="ARBA" id="ARBA00023242"/>
    </source>
</evidence>
<keyword evidence="6" id="KW-0175">Coiled coil</keyword>
<keyword evidence="10" id="KW-1185">Reference proteome</keyword>
<keyword evidence="2" id="KW-0805">Transcription regulation</keyword>
<feature type="compositionally biased region" description="Basic and acidic residues" evidence="7">
    <location>
        <begin position="12"/>
        <end position="35"/>
    </location>
</feature>
<dbReference type="Proteomes" id="UP000623129">
    <property type="component" value="Unassembled WGS sequence"/>
</dbReference>
<evidence type="ECO:0000256" key="4">
    <source>
        <dbReference type="ARBA" id="ARBA00023163"/>
    </source>
</evidence>
<keyword evidence="4" id="KW-0804">Transcription</keyword>
<feature type="region of interest" description="Disordered" evidence="7">
    <location>
        <begin position="1"/>
        <end position="38"/>
    </location>
</feature>
<evidence type="ECO:0000256" key="1">
    <source>
        <dbReference type="ARBA" id="ARBA00004123"/>
    </source>
</evidence>
<evidence type="ECO:0000256" key="6">
    <source>
        <dbReference type="SAM" id="Coils"/>
    </source>
</evidence>
<reference evidence="9" key="1">
    <citation type="submission" date="2020-01" db="EMBL/GenBank/DDBJ databases">
        <title>Genome sequence of Kobresia littledalei, the first chromosome-level genome in the family Cyperaceae.</title>
        <authorList>
            <person name="Qu G."/>
        </authorList>
    </citation>
    <scope>NUCLEOTIDE SEQUENCE</scope>
    <source>
        <strain evidence="9">C.B.Clarke</strain>
        <tissue evidence="9">Leaf</tissue>
    </source>
</reference>
<proteinExistence type="predicted"/>
<evidence type="ECO:0000259" key="8">
    <source>
        <dbReference type="PROSITE" id="PS50217"/>
    </source>
</evidence>
<keyword evidence="5" id="KW-0539">Nucleus</keyword>
<dbReference type="GO" id="GO:0045893">
    <property type="term" value="P:positive regulation of DNA-templated transcription"/>
    <property type="evidence" value="ECO:0007669"/>
    <property type="project" value="TreeGrafter"/>
</dbReference>
<feature type="coiled-coil region" evidence="6">
    <location>
        <begin position="38"/>
        <end position="65"/>
    </location>
</feature>
<accession>A0A833QNX3</accession>
<dbReference type="Pfam" id="PF00170">
    <property type="entry name" value="bZIP_1"/>
    <property type="match status" value="1"/>
</dbReference>
<keyword evidence="3" id="KW-0238">DNA-binding</keyword>
<dbReference type="PANTHER" id="PTHR45764">
    <property type="entry name" value="BZIP TRANSCRIPTION FACTOR 44"/>
    <property type="match status" value="1"/>
</dbReference>
<dbReference type="EMBL" id="SWLB01000024">
    <property type="protein sequence ID" value="KAF3323016.1"/>
    <property type="molecule type" value="Genomic_DNA"/>
</dbReference>
<dbReference type="InterPro" id="IPR004827">
    <property type="entry name" value="bZIP"/>
</dbReference>
<dbReference type="InterPro" id="IPR045314">
    <property type="entry name" value="bZIP_plant_GBF1"/>
</dbReference>
<dbReference type="InterPro" id="IPR046347">
    <property type="entry name" value="bZIP_sf"/>
</dbReference>
<dbReference type="GO" id="GO:0005634">
    <property type="term" value="C:nucleus"/>
    <property type="evidence" value="ECO:0007669"/>
    <property type="project" value="UniProtKB-SubCell"/>
</dbReference>
<comment type="caution">
    <text evidence="9">The sequence shown here is derived from an EMBL/GenBank/DDBJ whole genome shotgun (WGS) entry which is preliminary data.</text>
</comment>
<evidence type="ECO:0000256" key="3">
    <source>
        <dbReference type="ARBA" id="ARBA00023125"/>
    </source>
</evidence>
<dbReference type="OrthoDB" id="664541at2759"/>
<name>A0A833QNX3_9POAL</name>